<gene>
    <name evidence="2" type="ORF">S06H3_06963</name>
</gene>
<protein>
    <submittedName>
        <fullName evidence="2">Uncharacterized protein</fullName>
    </submittedName>
</protein>
<comment type="caution">
    <text evidence="2">The sequence shown here is derived from an EMBL/GenBank/DDBJ whole genome shotgun (WGS) entry which is preliminary data.</text>
</comment>
<keyword evidence="1" id="KW-1133">Transmembrane helix</keyword>
<evidence type="ECO:0000313" key="2">
    <source>
        <dbReference type="EMBL" id="GAH95910.1"/>
    </source>
</evidence>
<dbReference type="EMBL" id="BARV01002768">
    <property type="protein sequence ID" value="GAH95910.1"/>
    <property type="molecule type" value="Genomic_DNA"/>
</dbReference>
<organism evidence="2">
    <name type="scientific">marine sediment metagenome</name>
    <dbReference type="NCBI Taxonomy" id="412755"/>
    <lineage>
        <taxon>unclassified sequences</taxon>
        <taxon>metagenomes</taxon>
        <taxon>ecological metagenomes</taxon>
    </lineage>
</organism>
<proteinExistence type="predicted"/>
<feature type="transmembrane region" description="Helical" evidence="1">
    <location>
        <begin position="73"/>
        <end position="93"/>
    </location>
</feature>
<keyword evidence="1" id="KW-0472">Membrane</keyword>
<sequence length="96" mass="10124">MTSIALMPLTDGINGLMFVGLNLADAWVTKQLLAHGGGEANIIASAYGSSMLIKGLLALAIVLVLVRLGKAKLLWVLNVCMVAVVLWTGGWVLSYL</sequence>
<reference evidence="2" key="1">
    <citation type="journal article" date="2014" name="Front. Microbiol.">
        <title>High frequency of phylogenetically diverse reductive dehalogenase-homologous genes in deep subseafloor sedimentary metagenomes.</title>
        <authorList>
            <person name="Kawai M."/>
            <person name="Futagami T."/>
            <person name="Toyoda A."/>
            <person name="Takaki Y."/>
            <person name="Nishi S."/>
            <person name="Hori S."/>
            <person name="Arai W."/>
            <person name="Tsubouchi T."/>
            <person name="Morono Y."/>
            <person name="Uchiyama I."/>
            <person name="Ito T."/>
            <person name="Fujiyama A."/>
            <person name="Inagaki F."/>
            <person name="Takami H."/>
        </authorList>
    </citation>
    <scope>NUCLEOTIDE SEQUENCE</scope>
    <source>
        <strain evidence="2">Expedition CK06-06</strain>
    </source>
</reference>
<accession>X1KQJ5</accession>
<name>X1KQJ5_9ZZZZ</name>
<feature type="transmembrane region" description="Helical" evidence="1">
    <location>
        <begin position="42"/>
        <end position="66"/>
    </location>
</feature>
<keyword evidence="1" id="KW-0812">Transmembrane</keyword>
<dbReference type="AlphaFoldDB" id="X1KQJ5"/>
<evidence type="ECO:0000256" key="1">
    <source>
        <dbReference type="SAM" id="Phobius"/>
    </source>
</evidence>